<dbReference type="Gene3D" id="1.10.510.10">
    <property type="entry name" value="Transferase(Phosphotransferase) domain 1"/>
    <property type="match status" value="1"/>
</dbReference>
<evidence type="ECO:0000256" key="1">
    <source>
        <dbReference type="ARBA" id="ARBA00022527"/>
    </source>
</evidence>
<dbReference type="GO" id="GO:0004674">
    <property type="term" value="F:protein serine/threonine kinase activity"/>
    <property type="evidence" value="ECO:0007669"/>
    <property type="project" value="UniProtKB-KW"/>
</dbReference>
<reference evidence="11 12" key="1">
    <citation type="submission" date="2017-08" db="EMBL/GenBank/DDBJ databases">
        <title>Acidophilic green algal genome provides insights into adaptation to an acidic environment.</title>
        <authorList>
            <person name="Hirooka S."/>
            <person name="Hirose Y."/>
            <person name="Kanesaki Y."/>
            <person name="Higuchi S."/>
            <person name="Fujiwara T."/>
            <person name="Onuma R."/>
            <person name="Era A."/>
            <person name="Ohbayashi R."/>
            <person name="Uzuka A."/>
            <person name="Nozaki H."/>
            <person name="Yoshikawa H."/>
            <person name="Miyagishima S.Y."/>
        </authorList>
    </citation>
    <scope>NUCLEOTIDE SEQUENCE [LARGE SCALE GENOMIC DNA]</scope>
    <source>
        <strain evidence="11 12">NIES-2499</strain>
    </source>
</reference>
<keyword evidence="2" id="KW-0808">Transferase</keyword>
<dbReference type="Proteomes" id="UP000232323">
    <property type="component" value="Unassembled WGS sequence"/>
</dbReference>
<feature type="compositionally biased region" description="Polar residues" evidence="9">
    <location>
        <begin position="835"/>
        <end position="857"/>
    </location>
</feature>
<evidence type="ECO:0000256" key="3">
    <source>
        <dbReference type="ARBA" id="ARBA00022741"/>
    </source>
</evidence>
<feature type="domain" description="Protein kinase" evidence="10">
    <location>
        <begin position="42"/>
        <end position="313"/>
    </location>
</feature>
<proteinExistence type="predicted"/>
<evidence type="ECO:0000256" key="5">
    <source>
        <dbReference type="ARBA" id="ARBA00022840"/>
    </source>
</evidence>
<evidence type="ECO:0000256" key="8">
    <source>
        <dbReference type="PIRSR" id="PIRSR630616-3"/>
    </source>
</evidence>
<feature type="region of interest" description="Disordered" evidence="9">
    <location>
        <begin position="747"/>
        <end position="857"/>
    </location>
</feature>
<sequence>MGGSDASKSSFGGSSMASSRFSVGKLTKYELKKRFYEKLEDFKGKVLLHRELGMAVYRARCGYSGAILVLKGYSKEEMNQQSQQRVWNEVQILQNAQCPFMTKCFDAFEDQGWWWLVLENSACGDLYSILNNLGAIQEEGWLVTQVLQPLLQTLAYLHKEGIMHRDLKPEHVLFNAEKVIKLAGFFYAIDVTRVGYPKDLVGDLDYMAPEVFILNNTEGLFKERIKSVYPEGSTTYDYEVDIWRLGCLVYEVLTGNPPFYDEDPDRSIERILFEDLEVPSHLSEEAEDFILLALSKVAEERPTAKELLSHPWIQNFMDWEAPRGFEDPIPAVDFTYYQKVYDGLNGVDEDDTDSMDDWIRSQPKWYDPRSWFRSSDKTLQQDGEEIGASGVGSTRRPMLGVQDNLLKPSSSLPLGSGGIKKGSLGSYGVTDSTSAFTSVMKKLKPPSDKSSDDIDSESPVGCGSGGGHAHRLGGGSLLGSSNQVVPAPSSGDLVLTMEGHGERHAQGGHPHIRLTPPLNPDGYIRSAAPAAEHDLERQMSAAEVMSDVSSTGLSETLANALNLTAGTGAGDAGTPAGVSSIRVAPGATKDVGLNYNTQNVVPAGGHLIPDPRANSPLLLAGLRGGACYEEEDHDVQEIMHMVSGGAPRVSSTSVMTTSRPCVVVVEGTAWSHAGGHSATTDGSLLTSSNTSSATTSAAASIKASLSQQVNHFPPQPPSQTNPSPFQLRMTPSPLLVVEESSPAPATSILVVPSPPPGLPHAPQHPLLSPFSKQSQGSGSAIAVVSNSSADGLTSAEENRRSSPQQPSMAPGAGQGPLPPAHPLPPSHGLSSSQQRQRTSNVNQQAGTVALTTAETAN</sequence>
<accession>A0A250XFT2</accession>
<keyword evidence="3 7" id="KW-0547">Nucleotide-binding</keyword>
<keyword evidence="5 7" id="KW-0067">ATP-binding</keyword>
<dbReference type="SUPFAM" id="SSF56112">
    <property type="entry name" value="Protein kinase-like (PK-like)"/>
    <property type="match status" value="1"/>
</dbReference>
<feature type="region of interest" description="Disordered" evidence="9">
    <location>
        <begin position="440"/>
        <end position="477"/>
    </location>
</feature>
<evidence type="ECO:0000256" key="7">
    <source>
        <dbReference type="PIRSR" id="PIRSR630616-2"/>
    </source>
</evidence>
<dbReference type="InterPro" id="IPR000719">
    <property type="entry name" value="Prot_kinase_dom"/>
</dbReference>
<dbReference type="STRING" id="1157962.A0A250XFT2"/>
<keyword evidence="12" id="KW-1185">Reference proteome</keyword>
<dbReference type="GO" id="GO:0005524">
    <property type="term" value="F:ATP binding"/>
    <property type="evidence" value="ECO:0007669"/>
    <property type="project" value="UniProtKB-KW"/>
</dbReference>
<evidence type="ECO:0000259" key="10">
    <source>
        <dbReference type="PROSITE" id="PS50011"/>
    </source>
</evidence>
<evidence type="ECO:0000256" key="4">
    <source>
        <dbReference type="ARBA" id="ARBA00022777"/>
    </source>
</evidence>
<dbReference type="PANTHER" id="PTHR24350">
    <property type="entry name" value="SERINE/THREONINE-PROTEIN KINASE IAL-RELATED"/>
    <property type="match status" value="1"/>
</dbReference>
<evidence type="ECO:0000256" key="9">
    <source>
        <dbReference type="SAM" id="MobiDB-lite"/>
    </source>
</evidence>
<dbReference type="InterPro" id="IPR030616">
    <property type="entry name" value="Aur-like"/>
</dbReference>
<dbReference type="OrthoDB" id="377346at2759"/>
<dbReference type="Pfam" id="PF00069">
    <property type="entry name" value="Pkinase"/>
    <property type="match status" value="1"/>
</dbReference>
<comment type="caution">
    <text evidence="11">The sequence shown here is derived from an EMBL/GenBank/DDBJ whole genome shotgun (WGS) entry which is preliminary data.</text>
</comment>
<feature type="cross-link" description="Glycyl lysine isopeptide (Lys-Gly) (interchain with G-Cter in SUMO2)" evidence="8">
    <location>
        <position position="168"/>
    </location>
</feature>
<feature type="compositionally biased region" description="Polar residues" evidence="9">
    <location>
        <begin position="770"/>
        <end position="791"/>
    </location>
</feature>
<feature type="region of interest" description="Disordered" evidence="9">
    <location>
        <begin position="403"/>
        <end position="424"/>
    </location>
</feature>
<protein>
    <recommendedName>
        <fullName evidence="10">Protein kinase domain-containing protein</fullName>
    </recommendedName>
</protein>
<feature type="active site" description="Proton acceptor" evidence="6">
    <location>
        <position position="166"/>
    </location>
</feature>
<dbReference type="PROSITE" id="PS50011">
    <property type="entry name" value="PROTEIN_KINASE_DOM"/>
    <property type="match status" value="1"/>
</dbReference>
<feature type="compositionally biased region" description="Gly residues" evidence="9">
    <location>
        <begin position="462"/>
        <end position="477"/>
    </location>
</feature>
<evidence type="ECO:0000313" key="11">
    <source>
        <dbReference type="EMBL" id="GAX81927.1"/>
    </source>
</evidence>
<dbReference type="EMBL" id="BEGY01000072">
    <property type="protein sequence ID" value="GAX81927.1"/>
    <property type="molecule type" value="Genomic_DNA"/>
</dbReference>
<gene>
    <name evidence="11" type="ORF">CEUSTIGMA_g9355.t1</name>
</gene>
<feature type="region of interest" description="Disordered" evidence="9">
    <location>
        <begin position="378"/>
        <end position="397"/>
    </location>
</feature>
<feature type="binding site" evidence="7">
    <location>
        <position position="71"/>
    </location>
    <ligand>
        <name>ATP</name>
        <dbReference type="ChEBI" id="CHEBI:30616"/>
    </ligand>
</feature>
<evidence type="ECO:0000256" key="6">
    <source>
        <dbReference type="PIRSR" id="PIRSR630616-1"/>
    </source>
</evidence>
<keyword evidence="4" id="KW-0418">Kinase</keyword>
<keyword evidence="1" id="KW-0723">Serine/threonine-protein kinase</keyword>
<feature type="compositionally biased region" description="Low complexity" evidence="9">
    <location>
        <begin position="405"/>
        <end position="414"/>
    </location>
</feature>
<evidence type="ECO:0000256" key="2">
    <source>
        <dbReference type="ARBA" id="ARBA00022679"/>
    </source>
</evidence>
<dbReference type="InterPro" id="IPR011009">
    <property type="entry name" value="Kinase-like_dom_sf"/>
</dbReference>
<organism evidence="11 12">
    <name type="scientific">Chlamydomonas eustigma</name>
    <dbReference type="NCBI Taxonomy" id="1157962"/>
    <lineage>
        <taxon>Eukaryota</taxon>
        <taxon>Viridiplantae</taxon>
        <taxon>Chlorophyta</taxon>
        <taxon>core chlorophytes</taxon>
        <taxon>Chlorophyceae</taxon>
        <taxon>CS clade</taxon>
        <taxon>Chlamydomonadales</taxon>
        <taxon>Chlamydomonadaceae</taxon>
        <taxon>Chlamydomonas</taxon>
    </lineage>
</organism>
<evidence type="ECO:0000313" key="12">
    <source>
        <dbReference type="Proteomes" id="UP000232323"/>
    </source>
</evidence>
<feature type="compositionally biased region" description="Pro residues" evidence="9">
    <location>
        <begin position="816"/>
        <end position="825"/>
    </location>
</feature>
<feature type="region of interest" description="Disordered" evidence="9">
    <location>
        <begin position="705"/>
        <end position="728"/>
    </location>
</feature>
<dbReference type="AlphaFoldDB" id="A0A250XFT2"/>
<name>A0A250XFT2_9CHLO</name>